<dbReference type="EMBL" id="CP024091">
    <property type="protein sequence ID" value="ATP56870.1"/>
    <property type="molecule type" value="Genomic_DNA"/>
</dbReference>
<dbReference type="AlphaFoldDB" id="A0A2D1U5I2"/>
<protein>
    <submittedName>
        <fullName evidence="2">Uncharacterized protein</fullName>
    </submittedName>
</protein>
<keyword evidence="1" id="KW-0732">Signal</keyword>
<reference evidence="2 3" key="1">
    <citation type="submission" date="2017-10" db="EMBL/GenBank/DDBJ databases">
        <title>Whole genome of Pedobacter ginsengisoli T01R-27 isolated from tomato rhizosphere.</title>
        <authorList>
            <person name="Weon H.-Y."/>
            <person name="Lee S.A."/>
            <person name="Sang M.K."/>
            <person name="Song J."/>
        </authorList>
    </citation>
    <scope>NUCLEOTIDE SEQUENCE [LARGE SCALE GENOMIC DNA]</scope>
    <source>
        <strain evidence="2 3">T01R-27</strain>
    </source>
</reference>
<organism evidence="2 3">
    <name type="scientific">Pedobacter ginsengisoli</name>
    <dbReference type="NCBI Taxonomy" id="363852"/>
    <lineage>
        <taxon>Bacteria</taxon>
        <taxon>Pseudomonadati</taxon>
        <taxon>Bacteroidota</taxon>
        <taxon>Sphingobacteriia</taxon>
        <taxon>Sphingobacteriales</taxon>
        <taxon>Sphingobacteriaceae</taxon>
        <taxon>Pedobacter</taxon>
    </lineage>
</organism>
<feature type="chain" id="PRO_5013608469" evidence="1">
    <location>
        <begin position="19"/>
        <end position="235"/>
    </location>
</feature>
<evidence type="ECO:0000313" key="3">
    <source>
        <dbReference type="Proteomes" id="UP000223749"/>
    </source>
</evidence>
<feature type="signal peptide" evidence="1">
    <location>
        <begin position="1"/>
        <end position="18"/>
    </location>
</feature>
<dbReference type="RefSeq" id="WP_099438804.1">
    <property type="nucleotide sequence ID" value="NZ_CP024091.1"/>
</dbReference>
<dbReference type="KEGG" id="pgs:CPT03_10460"/>
<sequence>MKIGLITLLLFCGTATFAQSFKYPILNPQGKTIKSLIPAQWKVIDSVYGDLNNDKVEDLALIYEFYAAVKENRAYGDNTTELITEIQRPRILAVYFKSGRSYKLVTQNNNFILRSEEGGSMGDPLRPLAITDNVLNLAFEGGANWRWKLNYSFKYQDKDWQLTKASNYSYHSGSGDMNSKRYDFVNKKRIITIGKINNKDSGNEIIEQNLTFKTLRTFSSFKKPWTWELGPDEFL</sequence>
<dbReference type="OrthoDB" id="86940at2"/>
<gene>
    <name evidence="2" type="ORF">CPT03_10460</name>
</gene>
<name>A0A2D1U5I2_9SPHI</name>
<accession>A0A2D1U5I2</accession>
<evidence type="ECO:0000313" key="2">
    <source>
        <dbReference type="EMBL" id="ATP56870.1"/>
    </source>
</evidence>
<keyword evidence="3" id="KW-1185">Reference proteome</keyword>
<dbReference type="Proteomes" id="UP000223749">
    <property type="component" value="Chromosome"/>
</dbReference>
<evidence type="ECO:0000256" key="1">
    <source>
        <dbReference type="SAM" id="SignalP"/>
    </source>
</evidence>
<proteinExistence type="predicted"/>